<sequence length="42" mass="4961">MFQYLKWHLVILPHLAKPNTTTKESTYKYYRTLSSITDAVNS</sequence>
<dbReference type="AlphaFoldDB" id="I7G8R9"/>
<dbReference type="EMBL" id="AB174104">
    <property type="protein sequence ID" value="BAE91166.1"/>
    <property type="molecule type" value="mRNA"/>
</dbReference>
<proteinExistence type="evidence at transcript level"/>
<protein>
    <submittedName>
        <fullName evidence="1">Macaca fascicularis brain cDNA clone: QmoA-12314, similar to human fibronectin type III domain containing 3 (FNDC3), mRNA, RefSeq: NM_014923.2</fullName>
    </submittedName>
</protein>
<name>I7G8R9_MACFA</name>
<reference evidence="1" key="1">
    <citation type="journal article" date="2007" name="PLoS Biol.">
        <title>Rate of evolution in brain-expressed genes in humans and other primates.</title>
        <authorList>
            <person name="Wang H.-Y."/>
            <person name="Chien H.-C."/>
            <person name="Osada N."/>
            <person name="Hashimoto K."/>
            <person name="Sugano S."/>
            <person name="Gojobori T."/>
            <person name="Chou C.-K."/>
            <person name="Tsai S.-F."/>
            <person name="Wu C.-I."/>
            <person name="Shen C.-K.J."/>
        </authorList>
    </citation>
    <scope>NUCLEOTIDE SEQUENCE</scope>
</reference>
<evidence type="ECO:0000313" key="1">
    <source>
        <dbReference type="EMBL" id="BAE91166.1"/>
    </source>
</evidence>
<organism evidence="1">
    <name type="scientific">Macaca fascicularis</name>
    <name type="common">Crab-eating macaque</name>
    <name type="synonym">Cynomolgus monkey</name>
    <dbReference type="NCBI Taxonomy" id="9541"/>
    <lineage>
        <taxon>Eukaryota</taxon>
        <taxon>Metazoa</taxon>
        <taxon>Chordata</taxon>
        <taxon>Craniata</taxon>
        <taxon>Vertebrata</taxon>
        <taxon>Euteleostomi</taxon>
        <taxon>Mammalia</taxon>
        <taxon>Eutheria</taxon>
        <taxon>Euarchontoglires</taxon>
        <taxon>Primates</taxon>
        <taxon>Haplorrhini</taxon>
        <taxon>Catarrhini</taxon>
        <taxon>Cercopithecidae</taxon>
        <taxon>Cercopithecinae</taxon>
        <taxon>Macaca</taxon>
    </lineage>
</organism>
<accession>I7G8R9</accession>